<dbReference type="PANTHER" id="PTHR43702:SF3">
    <property type="entry name" value="PROTEIN TSGA"/>
    <property type="match status" value="1"/>
</dbReference>
<name>A0A969WDL5_9GAMM</name>
<accession>A0A969WDL5</accession>
<keyword evidence="9 11" id="KW-1133">Transmembrane helix</keyword>
<feature type="transmembrane region" description="Helical" evidence="11">
    <location>
        <begin position="62"/>
        <end position="82"/>
    </location>
</feature>
<evidence type="ECO:0000256" key="4">
    <source>
        <dbReference type="ARBA" id="ARBA00022448"/>
    </source>
</evidence>
<feature type="transmembrane region" description="Helical" evidence="11">
    <location>
        <begin position="156"/>
        <end position="175"/>
    </location>
</feature>
<protein>
    <submittedName>
        <fullName evidence="13">L-fucose:H+ symporter permease</fullName>
    </submittedName>
</protein>
<keyword evidence="8 11" id="KW-0812">Transmembrane</keyword>
<evidence type="ECO:0000256" key="5">
    <source>
        <dbReference type="ARBA" id="ARBA00022475"/>
    </source>
</evidence>
<dbReference type="GO" id="GO:0005354">
    <property type="term" value="F:galactose transmembrane transporter activity"/>
    <property type="evidence" value="ECO:0007669"/>
    <property type="project" value="InterPro"/>
</dbReference>
<feature type="transmembrane region" description="Helical" evidence="11">
    <location>
        <begin position="275"/>
        <end position="293"/>
    </location>
</feature>
<dbReference type="PANTHER" id="PTHR43702">
    <property type="entry name" value="L-FUCOSE-PROTON SYMPORTER"/>
    <property type="match status" value="1"/>
</dbReference>
<evidence type="ECO:0000256" key="2">
    <source>
        <dbReference type="ARBA" id="ARBA00004429"/>
    </source>
</evidence>
<feature type="transmembrane region" description="Helical" evidence="11">
    <location>
        <begin position="187"/>
        <end position="208"/>
    </location>
</feature>
<evidence type="ECO:0000256" key="9">
    <source>
        <dbReference type="ARBA" id="ARBA00022989"/>
    </source>
</evidence>
<dbReference type="GO" id="GO:0015535">
    <property type="term" value="F:fucose:proton symporter activity"/>
    <property type="evidence" value="ECO:0007669"/>
    <property type="project" value="InterPro"/>
</dbReference>
<feature type="transmembrane region" description="Helical" evidence="11">
    <location>
        <begin position="238"/>
        <end position="263"/>
    </location>
</feature>
<comment type="subcellular location">
    <subcellularLocation>
        <location evidence="2">Cell inner membrane</location>
        <topology evidence="2">Multi-pass membrane protein</topology>
    </subcellularLocation>
</comment>
<keyword evidence="5" id="KW-1003">Cell membrane</keyword>
<dbReference type="InterPro" id="IPR005275">
    <property type="entry name" value="Lfuc_symporter_FucP"/>
</dbReference>
<dbReference type="GO" id="GO:0005886">
    <property type="term" value="C:plasma membrane"/>
    <property type="evidence" value="ECO:0007669"/>
    <property type="project" value="UniProtKB-SubCell"/>
</dbReference>
<keyword evidence="6" id="KW-0997">Cell inner membrane</keyword>
<feature type="transmembrane region" description="Helical" evidence="11">
    <location>
        <begin position="114"/>
        <end position="135"/>
    </location>
</feature>
<evidence type="ECO:0000256" key="1">
    <source>
        <dbReference type="ARBA" id="ARBA00003321"/>
    </source>
</evidence>
<evidence type="ECO:0000256" key="3">
    <source>
        <dbReference type="ARBA" id="ARBA00009120"/>
    </source>
</evidence>
<feature type="transmembrane region" description="Helical" evidence="11">
    <location>
        <begin position="305"/>
        <end position="322"/>
    </location>
</feature>
<dbReference type="InterPro" id="IPR050375">
    <property type="entry name" value="MFS_TsgA-like"/>
</dbReference>
<dbReference type="RefSeq" id="WP_168149374.1">
    <property type="nucleotide sequence ID" value="NZ_JAAVXB010000011.1"/>
</dbReference>
<dbReference type="PROSITE" id="PS50850">
    <property type="entry name" value="MFS"/>
    <property type="match status" value="1"/>
</dbReference>
<evidence type="ECO:0000256" key="10">
    <source>
        <dbReference type="ARBA" id="ARBA00023136"/>
    </source>
</evidence>
<dbReference type="GO" id="GO:0055056">
    <property type="term" value="F:D-glucose transmembrane transporter activity"/>
    <property type="evidence" value="ECO:0007669"/>
    <property type="project" value="InterPro"/>
</dbReference>
<reference evidence="13" key="1">
    <citation type="submission" date="2020-03" db="EMBL/GenBank/DDBJ databases">
        <title>Solimonas marina sp. nov., isolated from deep seawater of the Pacific Ocean.</title>
        <authorList>
            <person name="Liu X."/>
            <person name="Lai Q."/>
            <person name="Sun F."/>
            <person name="Gai Y."/>
            <person name="Li G."/>
            <person name="Shao Z."/>
        </authorList>
    </citation>
    <scope>NUCLEOTIDE SEQUENCE</scope>
    <source>
        <strain evidence="13">C16B3</strain>
    </source>
</reference>
<feature type="transmembrane region" description="Helical" evidence="11">
    <location>
        <begin position="328"/>
        <end position="349"/>
    </location>
</feature>
<evidence type="ECO:0000256" key="8">
    <source>
        <dbReference type="ARBA" id="ARBA00022692"/>
    </source>
</evidence>
<evidence type="ECO:0000256" key="6">
    <source>
        <dbReference type="ARBA" id="ARBA00022519"/>
    </source>
</evidence>
<dbReference type="SUPFAM" id="SSF103473">
    <property type="entry name" value="MFS general substrate transporter"/>
    <property type="match status" value="1"/>
</dbReference>
<evidence type="ECO:0000313" key="13">
    <source>
        <dbReference type="EMBL" id="NKF24048.1"/>
    </source>
</evidence>
<comment type="caution">
    <text evidence="13">The sequence shown here is derived from an EMBL/GenBank/DDBJ whole genome shotgun (WGS) entry which is preliminary data.</text>
</comment>
<keyword evidence="4" id="KW-0813">Transport</keyword>
<keyword evidence="10 11" id="KW-0472">Membrane</keyword>
<evidence type="ECO:0000256" key="7">
    <source>
        <dbReference type="ARBA" id="ARBA00022597"/>
    </source>
</evidence>
<sequence>MALSAPVSGSVSTAGTPQRSYAVALALVTSLFFMWGLSYGLLDVLNKHFQETLNVSHAKSGLLQAAYFGAYFLWALPASALMQRAGYKVGILLGLSMYAIGALLFVPATASGSYAMFLFALFVIASGLGCLETAANPYVTVLGPSQSSARRLNLSQSFNGLGQFFGPLIGGAFFFKGASDSVANAQAPVQAVYVGIAILVVIVAFAIWRTQLPDIREKNSDGSASAGTTVPLMQQRHFLFGVVTQFFYVAAQVGVGAFFINFMTDRSADTSSQHAAYLLSVAMIMFLVGRFIGTGLLTKIAAPKLLAAYGAINMVLVLVAIYSSHTVAVVAMIGVFFFMSIMFPTIFALGVTDLGANTKRGASFQIMAIVGGAIAPYVMGRISDLHGVGTAYLVPVVCFAIVCWYGLSGHRVVRKA</sequence>
<dbReference type="Proteomes" id="UP000653472">
    <property type="component" value="Unassembled WGS sequence"/>
</dbReference>
<dbReference type="GO" id="GO:1904659">
    <property type="term" value="P:D-glucose transmembrane transport"/>
    <property type="evidence" value="ECO:0007669"/>
    <property type="project" value="InterPro"/>
</dbReference>
<feature type="transmembrane region" description="Helical" evidence="11">
    <location>
        <begin position="89"/>
        <end position="108"/>
    </location>
</feature>
<dbReference type="InterPro" id="IPR036259">
    <property type="entry name" value="MFS_trans_sf"/>
</dbReference>
<feature type="domain" description="Major facilitator superfamily (MFS) profile" evidence="12">
    <location>
        <begin position="24"/>
        <end position="416"/>
    </location>
</feature>
<comment type="similarity">
    <text evidence="3">Belongs to the major facilitator superfamily. FHS transporter (TC 2.A.1.7) family.</text>
</comment>
<dbReference type="Pfam" id="PF07690">
    <property type="entry name" value="MFS_1"/>
    <property type="match status" value="1"/>
</dbReference>
<dbReference type="CDD" id="cd17394">
    <property type="entry name" value="MFS_FucP_like"/>
    <property type="match status" value="1"/>
</dbReference>
<dbReference type="InterPro" id="IPR011701">
    <property type="entry name" value="MFS"/>
</dbReference>
<keyword evidence="7" id="KW-0762">Sugar transport</keyword>
<evidence type="ECO:0000259" key="12">
    <source>
        <dbReference type="PROSITE" id="PS50850"/>
    </source>
</evidence>
<proteinExistence type="inferred from homology"/>
<evidence type="ECO:0000256" key="11">
    <source>
        <dbReference type="SAM" id="Phobius"/>
    </source>
</evidence>
<feature type="transmembrane region" description="Helical" evidence="11">
    <location>
        <begin position="21"/>
        <end position="42"/>
    </location>
</feature>
<dbReference type="InterPro" id="IPR020846">
    <property type="entry name" value="MFS_dom"/>
</dbReference>
<dbReference type="InterPro" id="IPR005964">
    <property type="entry name" value="Glc/Gal_transptr_bac"/>
</dbReference>
<feature type="transmembrane region" description="Helical" evidence="11">
    <location>
        <begin position="361"/>
        <end position="379"/>
    </location>
</feature>
<dbReference type="Gene3D" id="1.20.1250.20">
    <property type="entry name" value="MFS general substrate transporter like domains"/>
    <property type="match status" value="2"/>
</dbReference>
<organism evidence="13 14">
    <name type="scientific">Solimonas marina</name>
    <dbReference type="NCBI Taxonomy" id="2714601"/>
    <lineage>
        <taxon>Bacteria</taxon>
        <taxon>Pseudomonadati</taxon>
        <taxon>Pseudomonadota</taxon>
        <taxon>Gammaproteobacteria</taxon>
        <taxon>Nevskiales</taxon>
        <taxon>Nevskiaceae</taxon>
        <taxon>Solimonas</taxon>
    </lineage>
</organism>
<dbReference type="AlphaFoldDB" id="A0A969WDL5"/>
<evidence type="ECO:0000313" key="14">
    <source>
        <dbReference type="Proteomes" id="UP000653472"/>
    </source>
</evidence>
<keyword evidence="14" id="KW-1185">Reference proteome</keyword>
<feature type="transmembrane region" description="Helical" evidence="11">
    <location>
        <begin position="385"/>
        <end position="407"/>
    </location>
</feature>
<comment type="function">
    <text evidence="1">Intake of glucose and galactose.</text>
</comment>
<gene>
    <name evidence="13" type="primary">fucP</name>
    <name evidence="13" type="ORF">G7Y82_17185</name>
</gene>
<dbReference type="NCBIfam" id="TIGR00885">
    <property type="entry name" value="fucP"/>
    <property type="match status" value="1"/>
</dbReference>
<dbReference type="EMBL" id="JAAVXB010000011">
    <property type="protein sequence ID" value="NKF24048.1"/>
    <property type="molecule type" value="Genomic_DNA"/>
</dbReference>
<dbReference type="NCBIfam" id="TIGR01272">
    <property type="entry name" value="gluP"/>
    <property type="match status" value="1"/>
</dbReference>